<gene>
    <name evidence="2" type="ORF">KC01_LOCUS6596</name>
</gene>
<proteinExistence type="predicted"/>
<sequence>MLCKSRLSIYCAPQTYSSHIELISERDKRVGGEKRQKRAFLRLRQSWRCLVTLFAVIPVNAHRSQAQGQRAEAAGKTRTTEPGAPNPRSRTCL</sequence>
<reference evidence="2 3" key="1">
    <citation type="submission" date="2024-04" db="EMBL/GenBank/DDBJ databases">
        <authorList>
            <person name="Waldvogel A.-M."/>
            <person name="Schoenle A."/>
        </authorList>
    </citation>
    <scope>NUCLEOTIDE SEQUENCE [LARGE SCALE GENOMIC DNA]</scope>
</reference>
<accession>A0AAV2JI15</accession>
<protein>
    <submittedName>
        <fullName evidence="2">Uncharacterized protein</fullName>
    </submittedName>
</protein>
<evidence type="ECO:0000256" key="1">
    <source>
        <dbReference type="SAM" id="MobiDB-lite"/>
    </source>
</evidence>
<organism evidence="2 3">
    <name type="scientific">Knipowitschia caucasica</name>
    <name type="common">Caucasian dwarf goby</name>
    <name type="synonym">Pomatoschistus caucasicus</name>
    <dbReference type="NCBI Taxonomy" id="637954"/>
    <lineage>
        <taxon>Eukaryota</taxon>
        <taxon>Metazoa</taxon>
        <taxon>Chordata</taxon>
        <taxon>Craniata</taxon>
        <taxon>Vertebrata</taxon>
        <taxon>Euteleostomi</taxon>
        <taxon>Actinopterygii</taxon>
        <taxon>Neopterygii</taxon>
        <taxon>Teleostei</taxon>
        <taxon>Neoteleostei</taxon>
        <taxon>Acanthomorphata</taxon>
        <taxon>Gobiaria</taxon>
        <taxon>Gobiiformes</taxon>
        <taxon>Gobioidei</taxon>
        <taxon>Gobiidae</taxon>
        <taxon>Gobiinae</taxon>
        <taxon>Knipowitschia</taxon>
    </lineage>
</organism>
<keyword evidence="3" id="KW-1185">Reference proteome</keyword>
<evidence type="ECO:0000313" key="3">
    <source>
        <dbReference type="Proteomes" id="UP001497482"/>
    </source>
</evidence>
<name>A0AAV2JI15_KNICA</name>
<evidence type="ECO:0000313" key="2">
    <source>
        <dbReference type="EMBL" id="CAL1574929.1"/>
    </source>
</evidence>
<dbReference type="Proteomes" id="UP001497482">
    <property type="component" value="Chromosome 12"/>
</dbReference>
<dbReference type="EMBL" id="OZ035834">
    <property type="protein sequence ID" value="CAL1574929.1"/>
    <property type="molecule type" value="Genomic_DNA"/>
</dbReference>
<dbReference type="AlphaFoldDB" id="A0AAV2JI15"/>
<feature type="region of interest" description="Disordered" evidence="1">
    <location>
        <begin position="63"/>
        <end position="93"/>
    </location>
</feature>